<sequence>MRLTHFWVLIPLALILFQRMIQTLILMSQRIIRLTMIVMTMVMTMMLKIMWRGRRKMMGRKLHFFGQQMMKRV</sequence>
<evidence type="ECO:0000256" key="1">
    <source>
        <dbReference type="SAM" id="Phobius"/>
    </source>
</evidence>
<dbReference type="EMBL" id="GBRH01182703">
    <property type="protein sequence ID" value="JAE15193.1"/>
    <property type="molecule type" value="Transcribed_RNA"/>
</dbReference>
<reference evidence="2" key="1">
    <citation type="submission" date="2014-09" db="EMBL/GenBank/DDBJ databases">
        <authorList>
            <person name="Magalhaes I.L.F."/>
            <person name="Oliveira U."/>
            <person name="Santos F.R."/>
            <person name="Vidigal T.H.D.A."/>
            <person name="Brescovit A.D."/>
            <person name="Santos A.J."/>
        </authorList>
    </citation>
    <scope>NUCLEOTIDE SEQUENCE</scope>
    <source>
        <tissue evidence="2">Shoot tissue taken approximately 20 cm above the soil surface</tissue>
    </source>
</reference>
<accession>A0A0A9G3H6</accession>
<feature type="transmembrane region" description="Helical" evidence="1">
    <location>
        <begin position="31"/>
        <end position="51"/>
    </location>
</feature>
<protein>
    <submittedName>
        <fullName evidence="2">Uncharacterized protein</fullName>
    </submittedName>
</protein>
<keyword evidence="1" id="KW-1133">Transmembrane helix</keyword>
<evidence type="ECO:0000313" key="2">
    <source>
        <dbReference type="EMBL" id="JAE15193.1"/>
    </source>
</evidence>
<keyword evidence="1" id="KW-0812">Transmembrane</keyword>
<organism evidence="2">
    <name type="scientific">Arundo donax</name>
    <name type="common">Giant reed</name>
    <name type="synonym">Donax arundinaceus</name>
    <dbReference type="NCBI Taxonomy" id="35708"/>
    <lineage>
        <taxon>Eukaryota</taxon>
        <taxon>Viridiplantae</taxon>
        <taxon>Streptophyta</taxon>
        <taxon>Embryophyta</taxon>
        <taxon>Tracheophyta</taxon>
        <taxon>Spermatophyta</taxon>
        <taxon>Magnoliopsida</taxon>
        <taxon>Liliopsida</taxon>
        <taxon>Poales</taxon>
        <taxon>Poaceae</taxon>
        <taxon>PACMAD clade</taxon>
        <taxon>Arundinoideae</taxon>
        <taxon>Arundineae</taxon>
        <taxon>Arundo</taxon>
    </lineage>
</organism>
<reference evidence="2" key="2">
    <citation type="journal article" date="2015" name="Data Brief">
        <title>Shoot transcriptome of the giant reed, Arundo donax.</title>
        <authorList>
            <person name="Barrero R.A."/>
            <person name="Guerrero F.D."/>
            <person name="Moolhuijzen P."/>
            <person name="Goolsby J.A."/>
            <person name="Tidwell J."/>
            <person name="Bellgard S.E."/>
            <person name="Bellgard M.I."/>
        </authorList>
    </citation>
    <scope>NUCLEOTIDE SEQUENCE</scope>
    <source>
        <tissue evidence="2">Shoot tissue taken approximately 20 cm above the soil surface</tissue>
    </source>
</reference>
<keyword evidence="1" id="KW-0472">Membrane</keyword>
<dbReference type="AlphaFoldDB" id="A0A0A9G3H6"/>
<name>A0A0A9G3H6_ARUDO</name>
<proteinExistence type="predicted"/>